<evidence type="ECO:0000256" key="1">
    <source>
        <dbReference type="ARBA" id="ARBA00023015"/>
    </source>
</evidence>
<evidence type="ECO:0000256" key="2">
    <source>
        <dbReference type="ARBA" id="ARBA00023125"/>
    </source>
</evidence>
<evidence type="ECO:0000313" key="6">
    <source>
        <dbReference type="Proteomes" id="UP001409585"/>
    </source>
</evidence>
<reference evidence="6" key="1">
    <citation type="journal article" date="2019" name="Int. J. Syst. Evol. Microbiol.">
        <title>The Global Catalogue of Microorganisms (GCM) 10K type strain sequencing project: providing services to taxonomists for standard genome sequencing and annotation.</title>
        <authorList>
            <consortium name="The Broad Institute Genomics Platform"/>
            <consortium name="The Broad Institute Genome Sequencing Center for Infectious Disease"/>
            <person name="Wu L."/>
            <person name="Ma J."/>
        </authorList>
    </citation>
    <scope>NUCLEOTIDE SEQUENCE [LARGE SCALE GENOMIC DNA]</scope>
    <source>
        <strain evidence="6">JCM 19134</strain>
    </source>
</reference>
<dbReference type="PROSITE" id="PS01117">
    <property type="entry name" value="HTH_MARR_1"/>
    <property type="match status" value="1"/>
</dbReference>
<evidence type="ECO:0000313" key="5">
    <source>
        <dbReference type="EMBL" id="GAA4959193.1"/>
    </source>
</evidence>
<dbReference type="InterPro" id="IPR036388">
    <property type="entry name" value="WH-like_DNA-bd_sf"/>
</dbReference>
<dbReference type="Proteomes" id="UP001409585">
    <property type="component" value="Unassembled WGS sequence"/>
</dbReference>
<comment type="caution">
    <text evidence="5">The sequence shown here is derived from an EMBL/GenBank/DDBJ whole genome shotgun (WGS) entry which is preliminary data.</text>
</comment>
<dbReference type="Gene3D" id="1.10.10.10">
    <property type="entry name" value="Winged helix-like DNA-binding domain superfamily/Winged helix DNA-binding domain"/>
    <property type="match status" value="1"/>
</dbReference>
<keyword evidence="1" id="KW-0805">Transcription regulation</keyword>
<dbReference type="Pfam" id="PF01047">
    <property type="entry name" value="MarR"/>
    <property type="match status" value="1"/>
</dbReference>
<dbReference type="SMART" id="SM00347">
    <property type="entry name" value="HTH_MARR"/>
    <property type="match status" value="1"/>
</dbReference>
<gene>
    <name evidence="5" type="ORF">GCM10025791_45170</name>
</gene>
<feature type="domain" description="HTH marR-type" evidence="4">
    <location>
        <begin position="24"/>
        <end position="156"/>
    </location>
</feature>
<evidence type="ECO:0000256" key="3">
    <source>
        <dbReference type="ARBA" id="ARBA00023163"/>
    </source>
</evidence>
<organism evidence="5 6">
    <name type="scientific">Halioxenophilus aromaticivorans</name>
    <dbReference type="NCBI Taxonomy" id="1306992"/>
    <lineage>
        <taxon>Bacteria</taxon>
        <taxon>Pseudomonadati</taxon>
        <taxon>Pseudomonadota</taxon>
        <taxon>Gammaproteobacteria</taxon>
        <taxon>Alteromonadales</taxon>
        <taxon>Alteromonadaceae</taxon>
        <taxon>Halioxenophilus</taxon>
    </lineage>
</organism>
<dbReference type="InterPro" id="IPR023187">
    <property type="entry name" value="Tscrpt_reg_MarR-type_CS"/>
</dbReference>
<protein>
    <submittedName>
        <fullName evidence="5">MarR family transcriptional regulator</fullName>
    </submittedName>
</protein>
<dbReference type="PANTHER" id="PTHR42756">
    <property type="entry name" value="TRANSCRIPTIONAL REGULATOR, MARR"/>
    <property type="match status" value="1"/>
</dbReference>
<dbReference type="InterPro" id="IPR036390">
    <property type="entry name" value="WH_DNA-bd_sf"/>
</dbReference>
<accession>A0AAV3U8W1</accession>
<dbReference type="PROSITE" id="PS50995">
    <property type="entry name" value="HTH_MARR_2"/>
    <property type="match status" value="1"/>
</dbReference>
<proteinExistence type="predicted"/>
<evidence type="ECO:0000259" key="4">
    <source>
        <dbReference type="PROSITE" id="PS50995"/>
    </source>
</evidence>
<dbReference type="EMBL" id="BAABLX010000077">
    <property type="protein sequence ID" value="GAA4959193.1"/>
    <property type="molecule type" value="Genomic_DNA"/>
</dbReference>
<sequence>MFWQIQLEQNMPTQHYDPESFQSKDSLGYLIKVAYTMMLGGAEQAFDGSGLSFIQWITLRKLREHQSLTPGNLCQVLRHDSGAMTRMLDQLVKAGYVNRQRSEEDRRVVELSLTQAGEAKVDELLPQFLDELNKLCGIFDEQEFVQFKAMLKRLISHVGEVTGREVPESLR</sequence>
<dbReference type="PANTHER" id="PTHR42756:SF1">
    <property type="entry name" value="TRANSCRIPTIONAL REPRESSOR OF EMRAB OPERON"/>
    <property type="match status" value="1"/>
</dbReference>
<dbReference type="InterPro" id="IPR000835">
    <property type="entry name" value="HTH_MarR-typ"/>
</dbReference>
<dbReference type="GO" id="GO:0003677">
    <property type="term" value="F:DNA binding"/>
    <property type="evidence" value="ECO:0007669"/>
    <property type="project" value="UniProtKB-KW"/>
</dbReference>
<dbReference type="AlphaFoldDB" id="A0AAV3U8W1"/>
<dbReference type="PRINTS" id="PR00598">
    <property type="entry name" value="HTHMARR"/>
</dbReference>
<dbReference type="GO" id="GO:0003700">
    <property type="term" value="F:DNA-binding transcription factor activity"/>
    <property type="evidence" value="ECO:0007669"/>
    <property type="project" value="InterPro"/>
</dbReference>
<keyword evidence="3" id="KW-0804">Transcription</keyword>
<keyword evidence="2" id="KW-0238">DNA-binding</keyword>
<keyword evidence="6" id="KW-1185">Reference proteome</keyword>
<dbReference type="SUPFAM" id="SSF46785">
    <property type="entry name" value="Winged helix' DNA-binding domain"/>
    <property type="match status" value="1"/>
</dbReference>
<name>A0AAV3U8W1_9ALTE</name>